<evidence type="ECO:0000313" key="10">
    <source>
        <dbReference type="Proteomes" id="UP000007581"/>
    </source>
</evidence>
<accession>A0ABM5MV77</accession>
<keyword evidence="4 5" id="KW-0269">Exonuclease</keyword>
<evidence type="ECO:0000256" key="2">
    <source>
        <dbReference type="ARBA" id="ARBA00022722"/>
    </source>
</evidence>
<evidence type="ECO:0000259" key="8">
    <source>
        <dbReference type="Pfam" id="PF13742"/>
    </source>
</evidence>
<dbReference type="InterPro" id="IPR003753">
    <property type="entry name" value="Exonuc_VII_L"/>
</dbReference>
<feature type="domain" description="Exonuclease VII large subunit C-terminal" evidence="7">
    <location>
        <begin position="133"/>
        <end position="441"/>
    </location>
</feature>
<keyword evidence="3 5" id="KW-0378">Hydrolase</keyword>
<organism evidence="9 10">
    <name type="scientific">Rickettsia typhi str. TH1527</name>
    <dbReference type="NCBI Taxonomy" id="1003201"/>
    <lineage>
        <taxon>Bacteria</taxon>
        <taxon>Pseudomonadati</taxon>
        <taxon>Pseudomonadota</taxon>
        <taxon>Alphaproteobacteria</taxon>
        <taxon>Rickettsiales</taxon>
        <taxon>Rickettsiaceae</taxon>
        <taxon>Rickettsieae</taxon>
        <taxon>Rickettsia</taxon>
        <taxon>typhus group</taxon>
    </lineage>
</organism>
<keyword evidence="10" id="KW-1185">Reference proteome</keyword>
<evidence type="ECO:0000256" key="3">
    <source>
        <dbReference type="ARBA" id="ARBA00022801"/>
    </source>
</evidence>
<dbReference type="CDD" id="cd04489">
    <property type="entry name" value="ExoVII_LU_OBF"/>
    <property type="match status" value="1"/>
</dbReference>
<evidence type="ECO:0000256" key="6">
    <source>
        <dbReference type="RuleBase" id="RU004355"/>
    </source>
</evidence>
<comment type="subcellular location">
    <subcellularLocation>
        <location evidence="5 6">Cytoplasm</location>
    </subcellularLocation>
</comment>
<name>A0ABM5MV77_RICTP</name>
<dbReference type="Proteomes" id="UP000007581">
    <property type="component" value="Chromosome"/>
</dbReference>
<comment type="similarity">
    <text evidence="5 6">Belongs to the XseA family.</text>
</comment>
<protein>
    <recommendedName>
        <fullName evidence="5">Exodeoxyribonuclease 7 large subunit</fullName>
        <ecNumber evidence="5">3.1.11.6</ecNumber>
    </recommendedName>
    <alternativeName>
        <fullName evidence="5">Exodeoxyribonuclease VII large subunit</fullName>
        <shortName evidence="5">Exonuclease VII large subunit</shortName>
    </alternativeName>
</protein>
<evidence type="ECO:0000313" key="9">
    <source>
        <dbReference type="EMBL" id="AFE54508.1"/>
    </source>
</evidence>
<gene>
    <name evidence="5 9" type="primary">xseA</name>
    <name evidence="9" type="ORF">RTTH1527_03215</name>
</gene>
<reference evidence="9" key="1">
    <citation type="submission" date="2012-03" db="EMBL/GenBank/DDBJ databases">
        <authorList>
            <person name="Johnson S.L."/>
            <person name="Sims D."/>
            <person name="Han S."/>
            <person name="Bruce D.C."/>
            <person name="Dasch G.A."/>
        </authorList>
    </citation>
    <scope>NUCLEOTIDE SEQUENCE [LARGE SCALE GENOMIC DNA]</scope>
    <source>
        <strain evidence="9">TH1527</strain>
    </source>
</reference>
<feature type="domain" description="OB-fold nucleic acid binding" evidence="8">
    <location>
        <begin position="14"/>
        <end position="106"/>
    </location>
</feature>
<evidence type="ECO:0000259" key="7">
    <source>
        <dbReference type="Pfam" id="PF02601"/>
    </source>
</evidence>
<keyword evidence="2 5" id="KW-0540">Nuclease</keyword>
<keyword evidence="1 5" id="KW-0963">Cytoplasm</keyword>
<sequence length="453" mass="50953">MIDNDIANQVPKEFSVSEISNKIKELIENNFGHIKVKGEISGLKISSSGHAYFNLKENTAILACTCWRPILVKIKFPLNDGMEVVIGGKLSSYSGNSRYQLSVDNLQPAGLGAMIQILNERKIRLEKEGLFNKKRIPIPFLPDKIGVITSITGAVIKDIIHRIRERCPTRIIIWQVSVQGENSSHEMAEAIEGFNNLEEIHKPSVIIVARGGGSIEDLWSFNDEILVRAAYNSKIPIISAVGHEADYTLIDLAVDKRAPTPTAAAEFAVPVRSILNNTIQSYEKILLNNTNRLIKYHEQSIVNYDKIHRYFAYYINNRQQLLDETGFNLLDVLIRCIALKETKLKSFAKERINYAKIINYKILELTHQTAYLLKSVNNTLKNFEYKLELNSTLLASLDYHNVLKRGFAIVTGDAGNFLSSKSTATNEQSLNIKFFDGEINVVLSSHDLNARSS</sequence>
<dbReference type="GO" id="GO:0008855">
    <property type="term" value="F:exodeoxyribonuclease VII activity"/>
    <property type="evidence" value="ECO:0007669"/>
    <property type="project" value="UniProtKB-EC"/>
</dbReference>
<dbReference type="Pfam" id="PF13742">
    <property type="entry name" value="tRNA_anti_2"/>
    <property type="match status" value="1"/>
</dbReference>
<dbReference type="PANTHER" id="PTHR30008:SF0">
    <property type="entry name" value="EXODEOXYRIBONUCLEASE 7 LARGE SUBUNIT"/>
    <property type="match status" value="1"/>
</dbReference>
<evidence type="ECO:0000256" key="4">
    <source>
        <dbReference type="ARBA" id="ARBA00022839"/>
    </source>
</evidence>
<dbReference type="RefSeq" id="WP_011191106.1">
    <property type="nucleotide sequence ID" value="NC_017066.1"/>
</dbReference>
<dbReference type="InterPro" id="IPR020579">
    <property type="entry name" value="Exonuc_VII_lsu_C"/>
</dbReference>
<dbReference type="EC" id="3.1.11.6" evidence="5"/>
<dbReference type="PANTHER" id="PTHR30008">
    <property type="entry name" value="EXODEOXYRIBONUCLEASE 7 LARGE SUBUNIT"/>
    <property type="match status" value="1"/>
</dbReference>
<dbReference type="EMBL" id="CP003397">
    <property type="protein sequence ID" value="AFE54508.1"/>
    <property type="molecule type" value="Genomic_DNA"/>
</dbReference>
<dbReference type="HAMAP" id="MF_00378">
    <property type="entry name" value="Exonuc_7_L"/>
    <property type="match status" value="1"/>
</dbReference>
<proteinExistence type="inferred from homology"/>
<dbReference type="NCBIfam" id="TIGR00237">
    <property type="entry name" value="xseA"/>
    <property type="match status" value="1"/>
</dbReference>
<comment type="catalytic activity">
    <reaction evidence="5 6">
        <text>Exonucleolytic cleavage in either 5'- to 3'- or 3'- to 5'-direction to yield nucleoside 5'-phosphates.</text>
        <dbReference type="EC" id="3.1.11.6"/>
    </reaction>
</comment>
<dbReference type="InterPro" id="IPR025824">
    <property type="entry name" value="OB-fold_nuc-bd_dom"/>
</dbReference>
<dbReference type="Pfam" id="PF02601">
    <property type="entry name" value="Exonuc_VII_L"/>
    <property type="match status" value="1"/>
</dbReference>
<comment type="function">
    <text evidence="5">Bidirectionally degrades single-stranded DNA into large acid-insoluble oligonucleotides, which are then degraded further into small acid-soluble oligonucleotides.</text>
</comment>
<evidence type="ECO:0000256" key="5">
    <source>
        <dbReference type="HAMAP-Rule" id="MF_00378"/>
    </source>
</evidence>
<comment type="subunit">
    <text evidence="5">Heterooligomer composed of large and small subunits.</text>
</comment>
<evidence type="ECO:0000256" key="1">
    <source>
        <dbReference type="ARBA" id="ARBA00022490"/>
    </source>
</evidence>